<feature type="transmembrane region" description="Helical" evidence="1">
    <location>
        <begin position="45"/>
        <end position="65"/>
    </location>
</feature>
<keyword evidence="1" id="KW-0472">Membrane</keyword>
<proteinExistence type="predicted"/>
<accession>A0A6J5N6E4</accession>
<protein>
    <submittedName>
        <fullName evidence="2">Uncharacterized protein</fullName>
    </submittedName>
</protein>
<name>A0A6J5N6E4_9CAUD</name>
<keyword evidence="1" id="KW-0812">Transmembrane</keyword>
<organism evidence="2">
    <name type="scientific">uncultured Caudovirales phage</name>
    <dbReference type="NCBI Taxonomy" id="2100421"/>
    <lineage>
        <taxon>Viruses</taxon>
        <taxon>Duplodnaviria</taxon>
        <taxon>Heunggongvirae</taxon>
        <taxon>Uroviricota</taxon>
        <taxon>Caudoviricetes</taxon>
        <taxon>Peduoviridae</taxon>
        <taxon>Maltschvirus</taxon>
        <taxon>Maltschvirus maltsch</taxon>
    </lineage>
</organism>
<evidence type="ECO:0000256" key="1">
    <source>
        <dbReference type="SAM" id="Phobius"/>
    </source>
</evidence>
<dbReference type="EMBL" id="LR796577">
    <property type="protein sequence ID" value="CAB4152916.1"/>
    <property type="molecule type" value="Genomic_DNA"/>
</dbReference>
<keyword evidence="1" id="KW-1133">Transmembrane helix</keyword>
<evidence type="ECO:0000313" key="2">
    <source>
        <dbReference type="EMBL" id="CAB4152916.1"/>
    </source>
</evidence>
<reference evidence="2" key="1">
    <citation type="submission" date="2020-04" db="EMBL/GenBank/DDBJ databases">
        <authorList>
            <person name="Chiriac C."/>
            <person name="Salcher M."/>
            <person name="Ghai R."/>
            <person name="Kavagutti S V."/>
        </authorList>
    </citation>
    <scope>NUCLEOTIDE SEQUENCE</scope>
</reference>
<gene>
    <name evidence="2" type="ORF">UFOVP613_39</name>
</gene>
<sequence length="70" mass="7736">MAPVTGNNALIVERLASIERELHAVRRELAEVRVEMAETRGAYRLARFVVALLGVSGLGGLLMWFQGQNK</sequence>